<evidence type="ECO:0000256" key="3">
    <source>
        <dbReference type="ARBA" id="ARBA00022448"/>
    </source>
</evidence>
<keyword evidence="10" id="KW-0675">Receptor</keyword>
<feature type="transmembrane region" description="Helical" evidence="18">
    <location>
        <begin position="512"/>
        <end position="530"/>
    </location>
</feature>
<keyword evidence="12" id="KW-1071">Ligand-gated ion channel</keyword>
<evidence type="ECO:0000256" key="5">
    <source>
        <dbReference type="ARBA" id="ARBA00022692"/>
    </source>
</evidence>
<evidence type="ECO:0000256" key="18">
    <source>
        <dbReference type="SAM" id="Phobius"/>
    </source>
</evidence>
<evidence type="ECO:0000256" key="12">
    <source>
        <dbReference type="ARBA" id="ARBA00023286"/>
    </source>
</evidence>
<dbReference type="SUPFAM" id="SSF63712">
    <property type="entry name" value="Nicotinic receptor ligand binding domain-like"/>
    <property type="match status" value="1"/>
</dbReference>
<dbReference type="FunFam" id="2.70.170.10:FF:000057">
    <property type="entry name" value="Ligand-Gated ion Channel"/>
    <property type="match status" value="1"/>
</dbReference>
<evidence type="ECO:0000256" key="1">
    <source>
        <dbReference type="ARBA" id="ARBA00004439"/>
    </source>
</evidence>
<name>E3MBQ5_CAERE</name>
<dbReference type="Pfam" id="PF02931">
    <property type="entry name" value="Neur_chan_LBD"/>
    <property type="match status" value="1"/>
</dbReference>
<reference evidence="20" key="1">
    <citation type="submission" date="2007-07" db="EMBL/GenBank/DDBJ databases">
        <title>PCAP assembly of the Caenorhabditis remanei genome.</title>
        <authorList>
            <consortium name="The Caenorhabditis remanei Sequencing Consortium"/>
            <person name="Wilson R.K."/>
        </authorList>
    </citation>
    <scope>NUCLEOTIDE SEQUENCE [LARGE SCALE GENOMIC DNA]</scope>
    <source>
        <strain evidence="20">PB4641</strain>
    </source>
</reference>
<evidence type="ECO:0000256" key="9">
    <source>
        <dbReference type="ARBA" id="ARBA00023136"/>
    </source>
</evidence>
<keyword evidence="3" id="KW-0813">Transport</keyword>
<evidence type="ECO:0000256" key="2">
    <source>
        <dbReference type="ARBA" id="ARBA00009237"/>
    </source>
</evidence>
<feature type="transmembrane region" description="Helical" evidence="18">
    <location>
        <begin position="292"/>
        <end position="308"/>
    </location>
</feature>
<evidence type="ECO:0000256" key="7">
    <source>
        <dbReference type="ARBA" id="ARBA00022989"/>
    </source>
</evidence>
<dbReference type="GO" id="GO:0004888">
    <property type="term" value="F:transmembrane signaling receptor activity"/>
    <property type="evidence" value="ECO:0007669"/>
    <property type="project" value="InterPro"/>
</dbReference>
<dbReference type="GO" id="GO:0006897">
    <property type="term" value="P:endocytosis"/>
    <property type="evidence" value="ECO:0007669"/>
    <property type="project" value="UniProtKB-KW"/>
</dbReference>
<keyword evidence="13" id="KW-0407">Ion channel</keyword>
<evidence type="ECO:0000256" key="17">
    <source>
        <dbReference type="ARBA" id="ARBA00075302"/>
    </source>
</evidence>
<evidence type="ECO:0000256" key="15">
    <source>
        <dbReference type="ARBA" id="ARBA00056246"/>
    </source>
</evidence>
<gene>
    <name evidence="20" type="ORF">CRE_15945</name>
</gene>
<dbReference type="GO" id="GO:0005230">
    <property type="term" value="F:extracellular ligand-gated monoatomic ion channel activity"/>
    <property type="evidence" value="ECO:0007669"/>
    <property type="project" value="InterPro"/>
</dbReference>
<evidence type="ECO:0000256" key="8">
    <source>
        <dbReference type="ARBA" id="ARBA00023065"/>
    </source>
</evidence>
<comment type="similarity">
    <text evidence="2">Belongs to the ligand-gated ion channel (TC 1.A.9) family. Acetylcholine receptor (TC 1.A.9.1) subfamily.</text>
</comment>
<dbReference type="HOGENOM" id="CLU_018074_2_6_1"/>
<keyword evidence="11" id="KW-0325">Glycoprotein</keyword>
<sequence>MLLLRIFPISELNFQFFFHFEKNKVVSSVLLLSWHIQNIESAPEDDRQLQKDILKSYNPKIRPVKVETTVTQVSVFLNIAHVEKVDEEEQTALVHGHLWASWIDEYLVWDRKKTNITKLTVPSSRIWQPALALYNSARGNTWHLYMNGLPATVYYTGKVWSSGTFSFFVTCQFDFTNWPFDQQSCPIVIADWVYGLAQVNLSDPNTVAEYAKPSIRLSYDPIEKKNKRHVGGWEVKDAWKKHCYWGPKGCKEDPPEGEPDWYWSLLEFGIILKRHLPYFQLTVMLPLVGKKIYLIILTSLLVLLGFWIETFSTNVIMIVFNVVLQATYGWNMIRQLPPGSGGTPKVVQLYTMNIFISSFQILLISISKFLEESLPEKFAFNFGIDITEIPKKMGIDALFAKKGLSFDPNTLFTDQDDPESLESVLEKGGGSPSTSIGIGNPLNDEEFDNFQNSTASSTTSETELLINLPTNSEPALAESVEHIGVEDAKKPVIKQPEPERKLSVQLHHIKRFLFFLNVLVYIIAFLLVLYY</sequence>
<evidence type="ECO:0000256" key="10">
    <source>
        <dbReference type="ARBA" id="ARBA00023170"/>
    </source>
</evidence>
<feature type="domain" description="Neurotransmitter-gated ion-channel ligand-binding" evidence="19">
    <location>
        <begin position="47"/>
        <end position="217"/>
    </location>
</feature>
<dbReference type="AlphaFoldDB" id="E3MBQ5"/>
<feature type="transmembrane region" description="Helical" evidence="18">
    <location>
        <begin position="353"/>
        <end position="370"/>
    </location>
</feature>
<protein>
    <recommendedName>
        <fullName evidence="16">Acetylcholine receptor-like protein cup-4</fullName>
    </recommendedName>
    <alternativeName>
        <fullName evidence="17">Coelomocyte uptake defective protein 4</fullName>
    </alternativeName>
</protein>
<comment type="subcellular location">
    <subcellularLocation>
        <location evidence="1">Cytoplasmic vesicle membrane</location>
        <topology evidence="1">Multi-pass membrane protein</topology>
    </subcellularLocation>
</comment>
<dbReference type="InterPro" id="IPR036734">
    <property type="entry name" value="Neur_chan_lig-bd_sf"/>
</dbReference>
<feature type="transmembrane region" description="Helical" evidence="18">
    <location>
        <begin position="315"/>
        <end position="333"/>
    </location>
</feature>
<dbReference type="Gene3D" id="2.70.170.10">
    <property type="entry name" value="Neurotransmitter-gated ion-channel ligand-binding domain"/>
    <property type="match status" value="1"/>
</dbReference>
<keyword evidence="8" id="KW-0406">Ion transport</keyword>
<keyword evidence="4" id="KW-0254">Endocytosis</keyword>
<dbReference type="STRING" id="31234.E3MBQ5"/>
<evidence type="ECO:0000256" key="14">
    <source>
        <dbReference type="ARBA" id="ARBA00023329"/>
    </source>
</evidence>
<dbReference type="Proteomes" id="UP000008281">
    <property type="component" value="Unassembled WGS sequence"/>
</dbReference>
<keyword evidence="6" id="KW-0732">Signal</keyword>
<evidence type="ECO:0000313" key="20">
    <source>
        <dbReference type="EMBL" id="EFO97848.1"/>
    </source>
</evidence>
<proteinExistence type="inferred from homology"/>
<dbReference type="PANTHER" id="PTHR18945">
    <property type="entry name" value="NEUROTRANSMITTER GATED ION CHANNEL"/>
    <property type="match status" value="1"/>
</dbReference>
<evidence type="ECO:0000256" key="4">
    <source>
        <dbReference type="ARBA" id="ARBA00022583"/>
    </source>
</evidence>
<evidence type="ECO:0000256" key="13">
    <source>
        <dbReference type="ARBA" id="ARBA00023303"/>
    </source>
</evidence>
<dbReference type="PRINTS" id="PR00252">
    <property type="entry name" value="NRIONCHANNEL"/>
</dbReference>
<dbReference type="GO" id="GO:0030659">
    <property type="term" value="C:cytoplasmic vesicle membrane"/>
    <property type="evidence" value="ECO:0007669"/>
    <property type="project" value="UniProtKB-SubCell"/>
</dbReference>
<accession>E3MBQ5</accession>
<keyword evidence="7 18" id="KW-1133">Transmembrane helix</keyword>
<dbReference type="InParanoid" id="E3MBQ5"/>
<dbReference type="FunCoup" id="E3MBQ5">
    <property type="interactions" value="29"/>
</dbReference>
<evidence type="ECO:0000313" key="21">
    <source>
        <dbReference type="Proteomes" id="UP000008281"/>
    </source>
</evidence>
<comment type="function">
    <text evidence="15">Thought to regulate endocytosis in coelomocytes through modulation of phospholipase C activity. Possible acetylcholine receptor.</text>
</comment>
<dbReference type="OrthoDB" id="5975154at2759"/>
<keyword evidence="14" id="KW-0968">Cytoplasmic vesicle</keyword>
<organism evidence="21">
    <name type="scientific">Caenorhabditis remanei</name>
    <name type="common">Caenorhabditis vulgaris</name>
    <dbReference type="NCBI Taxonomy" id="31234"/>
    <lineage>
        <taxon>Eukaryota</taxon>
        <taxon>Metazoa</taxon>
        <taxon>Ecdysozoa</taxon>
        <taxon>Nematoda</taxon>
        <taxon>Chromadorea</taxon>
        <taxon>Rhabditida</taxon>
        <taxon>Rhabditina</taxon>
        <taxon>Rhabditomorpha</taxon>
        <taxon>Rhabditoidea</taxon>
        <taxon>Rhabditidae</taxon>
        <taxon>Peloderinae</taxon>
        <taxon>Caenorhabditis</taxon>
    </lineage>
</organism>
<keyword evidence="9 18" id="KW-0472">Membrane</keyword>
<evidence type="ECO:0000256" key="16">
    <source>
        <dbReference type="ARBA" id="ARBA00074610"/>
    </source>
</evidence>
<dbReference type="InterPro" id="IPR006201">
    <property type="entry name" value="Neur_channel"/>
</dbReference>
<keyword evidence="5 18" id="KW-0812">Transmembrane</keyword>
<evidence type="ECO:0000259" key="19">
    <source>
        <dbReference type="Pfam" id="PF02931"/>
    </source>
</evidence>
<dbReference type="OMA" id="IRFRITF"/>
<dbReference type="InterPro" id="IPR006202">
    <property type="entry name" value="Neur_chan_lig-bd"/>
</dbReference>
<keyword evidence="21" id="KW-1185">Reference proteome</keyword>
<dbReference type="eggNOG" id="KOG3645">
    <property type="taxonomic scope" value="Eukaryota"/>
</dbReference>
<dbReference type="EMBL" id="DS268433">
    <property type="protein sequence ID" value="EFO97848.1"/>
    <property type="molecule type" value="Genomic_DNA"/>
</dbReference>
<dbReference type="CDD" id="cd18989">
    <property type="entry name" value="LGIC_ECD_cation"/>
    <property type="match status" value="1"/>
</dbReference>
<evidence type="ECO:0000256" key="11">
    <source>
        <dbReference type="ARBA" id="ARBA00023180"/>
    </source>
</evidence>
<evidence type="ECO:0000256" key="6">
    <source>
        <dbReference type="ARBA" id="ARBA00022729"/>
    </source>
</evidence>